<dbReference type="PANTHER" id="PTHR13774">
    <property type="entry name" value="PHENAZINE BIOSYNTHESIS PROTEIN"/>
    <property type="match status" value="1"/>
</dbReference>
<keyword evidence="4" id="KW-1185">Reference proteome</keyword>
<reference evidence="3" key="1">
    <citation type="submission" date="2023-03" db="EMBL/GenBank/DDBJ databases">
        <title>Mesosutterella sp. nov. isolated from porcine feces.</title>
        <authorList>
            <person name="Yu S."/>
        </authorList>
    </citation>
    <scope>NUCLEOTIDE SEQUENCE</scope>
    <source>
        <strain evidence="3">AGMB02718</strain>
    </source>
</reference>
<dbReference type="RefSeq" id="WP_243375934.1">
    <property type="nucleotide sequence ID" value="NZ_JAKZJU020000002.1"/>
</dbReference>
<dbReference type="EMBL" id="JAKZJU020000002">
    <property type="protein sequence ID" value="MDL2060418.1"/>
    <property type="molecule type" value="Genomic_DNA"/>
</dbReference>
<dbReference type="InterPro" id="IPR003719">
    <property type="entry name" value="Phenazine_PhzF-like"/>
</dbReference>
<dbReference type="PANTHER" id="PTHR13774:SF17">
    <property type="entry name" value="PHENAZINE BIOSYNTHESIS-LIKE DOMAIN-CONTAINING PROTEIN"/>
    <property type="match status" value="1"/>
</dbReference>
<organism evidence="3 4">
    <name type="scientific">Mesosutterella faecium</name>
    <dbReference type="NCBI Taxonomy" id="2925194"/>
    <lineage>
        <taxon>Bacteria</taxon>
        <taxon>Pseudomonadati</taxon>
        <taxon>Pseudomonadota</taxon>
        <taxon>Betaproteobacteria</taxon>
        <taxon>Burkholderiales</taxon>
        <taxon>Sutterellaceae</taxon>
        <taxon>Mesosutterella</taxon>
    </lineage>
</organism>
<dbReference type="PIRSF" id="PIRSF016184">
    <property type="entry name" value="PhzC_PhzF"/>
    <property type="match status" value="1"/>
</dbReference>
<protein>
    <submittedName>
        <fullName evidence="3">PhzF family phenazine biosynthesis protein</fullName>
    </submittedName>
</protein>
<dbReference type="Proteomes" id="UP001165481">
    <property type="component" value="Unassembled WGS sequence"/>
</dbReference>
<dbReference type="NCBIfam" id="TIGR00654">
    <property type="entry name" value="PhzF_family"/>
    <property type="match status" value="1"/>
</dbReference>
<dbReference type="Gene3D" id="3.10.310.10">
    <property type="entry name" value="Diaminopimelate Epimerase, Chain A, domain 1"/>
    <property type="match status" value="2"/>
</dbReference>
<sequence>MRILKQYIVDAFTDTLFKGNQAAVCVLERWIPDELMQNIASENRFSETAFAVKEGPAWHLRWFTPGGEIDFCGHATLGASYVLFSFYEKEAEEIQFKTQVGILRVRRDGDAFVMNFPAYHCRPVPVTDEMRKAVGAEVLEAYLDRDLLLVLRDSRTVAGLKPDLGRVKSLEGLLLAVTARGRDYDCVSRVFAPKAGVDEDPVTGSAHCMITPYWCGKLGKTRLNCFQASARTGKLRTSLEGGRVMIAGKAVLYSVGDILPER</sequence>
<proteinExistence type="inferred from homology"/>
<dbReference type="SUPFAM" id="SSF54506">
    <property type="entry name" value="Diaminopimelate epimerase-like"/>
    <property type="match status" value="1"/>
</dbReference>
<name>A0ABT7IPU6_9BURK</name>
<comment type="caution">
    <text evidence="3">The sequence shown here is derived from an EMBL/GenBank/DDBJ whole genome shotgun (WGS) entry which is preliminary data.</text>
</comment>
<evidence type="ECO:0000313" key="4">
    <source>
        <dbReference type="Proteomes" id="UP001165481"/>
    </source>
</evidence>
<evidence type="ECO:0000256" key="1">
    <source>
        <dbReference type="ARBA" id="ARBA00008270"/>
    </source>
</evidence>
<accession>A0ABT7IPU6</accession>
<comment type="similarity">
    <text evidence="1">Belongs to the PhzF family.</text>
</comment>
<keyword evidence="2" id="KW-0413">Isomerase</keyword>
<evidence type="ECO:0000256" key="2">
    <source>
        <dbReference type="ARBA" id="ARBA00023235"/>
    </source>
</evidence>
<dbReference type="Pfam" id="PF02567">
    <property type="entry name" value="PhzC-PhzF"/>
    <property type="match status" value="1"/>
</dbReference>
<evidence type="ECO:0000313" key="3">
    <source>
        <dbReference type="EMBL" id="MDL2060418.1"/>
    </source>
</evidence>
<gene>
    <name evidence="3" type="ORF">MUN46_010770</name>
</gene>